<dbReference type="RefSeq" id="WP_025496589.1">
    <property type="nucleotide sequence ID" value="NZ_CP022992.1"/>
</dbReference>
<accession>A0A248VY08</accession>
<sequence>MVIVAGYKDRMALWGNPAQACARASRNRVSPMSAAWSMTPERTRPRHASRLLNGTGTAADEQSLITVIASALLAGQVLAQAPDKE</sequence>
<proteinExistence type="predicted"/>
<evidence type="ECO:0000313" key="1">
    <source>
        <dbReference type="EMBL" id="ASW03921.1"/>
    </source>
</evidence>
<gene>
    <name evidence="1" type="ORF">CJU94_37780</name>
</gene>
<evidence type="ECO:0000313" key="2">
    <source>
        <dbReference type="Proteomes" id="UP000215158"/>
    </source>
</evidence>
<geneLocation type="plasmid" evidence="1 2">
    <name>pBN2</name>
</geneLocation>
<keyword evidence="2" id="KW-1185">Reference proteome</keyword>
<keyword evidence="1" id="KW-0614">Plasmid</keyword>
<dbReference type="EMBL" id="CP022992">
    <property type="protein sequence ID" value="ASW03921.1"/>
    <property type="molecule type" value="Genomic_DNA"/>
</dbReference>
<reference evidence="1 2" key="1">
    <citation type="submission" date="2017-08" db="EMBL/GenBank/DDBJ databases">
        <title>Identification and genetic characteristics of simultaneous BTEX- and naphthalene-degrading Paraburkholderia sp. BN5 isolated from petroleum-contaminated soil.</title>
        <authorList>
            <person name="Lee Y."/>
            <person name="Jeon C.O."/>
        </authorList>
    </citation>
    <scope>NUCLEOTIDE SEQUENCE [LARGE SCALE GENOMIC DNA]</scope>
    <source>
        <strain evidence="1 2">BN5</strain>
        <plasmid evidence="1 2">pBN2</plasmid>
    </source>
</reference>
<dbReference type="KEGG" id="parb:CJU94_37780"/>
<protein>
    <submittedName>
        <fullName evidence="1">Uncharacterized protein</fullName>
    </submittedName>
</protein>
<organism evidence="1 2">
    <name type="scientific">Paraburkholderia aromaticivorans</name>
    <dbReference type="NCBI Taxonomy" id="2026199"/>
    <lineage>
        <taxon>Bacteria</taxon>
        <taxon>Pseudomonadati</taxon>
        <taxon>Pseudomonadota</taxon>
        <taxon>Betaproteobacteria</taxon>
        <taxon>Burkholderiales</taxon>
        <taxon>Burkholderiaceae</taxon>
        <taxon>Paraburkholderia</taxon>
    </lineage>
</organism>
<dbReference type="AlphaFoldDB" id="A0A248VY08"/>
<name>A0A248VY08_9BURK</name>
<dbReference type="Proteomes" id="UP000215158">
    <property type="component" value="Plasmid pBN2"/>
</dbReference>